<dbReference type="InterPro" id="IPR008930">
    <property type="entry name" value="Terpenoid_cyclase/PrenylTrfase"/>
</dbReference>
<organism evidence="2 3">
    <name type="scientific">Alkalilimnicola ehrlichii</name>
    <dbReference type="NCBI Taxonomy" id="351052"/>
    <lineage>
        <taxon>Bacteria</taxon>
        <taxon>Pseudomonadati</taxon>
        <taxon>Pseudomonadota</taxon>
        <taxon>Gammaproteobacteria</taxon>
        <taxon>Chromatiales</taxon>
        <taxon>Ectothiorhodospiraceae</taxon>
        <taxon>Alkalilimnicola</taxon>
    </lineage>
</organism>
<dbReference type="PANTHER" id="PTHR40094">
    <property type="entry name" value="ALPHA-2-MACROGLOBULIN HOMOLOG"/>
    <property type="match status" value="1"/>
</dbReference>
<dbReference type="PANTHER" id="PTHR40094:SF1">
    <property type="entry name" value="UBIQUITIN DOMAIN-CONTAINING PROTEIN"/>
    <property type="match status" value="1"/>
</dbReference>
<gene>
    <name evidence="2" type="ORF">CAL65_13060</name>
</gene>
<evidence type="ECO:0000313" key="3">
    <source>
        <dbReference type="Proteomes" id="UP000256763"/>
    </source>
</evidence>
<accession>A0A3E0WT84</accession>
<protein>
    <recommendedName>
        <fullName evidence="1">Bacterial alpha-2-macroglobulin MG10 domain-containing protein</fullName>
    </recommendedName>
</protein>
<dbReference type="Pfam" id="PF17973">
    <property type="entry name" value="bMG10"/>
    <property type="match status" value="1"/>
</dbReference>
<dbReference type="Proteomes" id="UP000256763">
    <property type="component" value="Unassembled WGS sequence"/>
</dbReference>
<dbReference type="SUPFAM" id="SSF48239">
    <property type="entry name" value="Terpenoid cyclases/Protein prenyltransferases"/>
    <property type="match status" value="1"/>
</dbReference>
<comment type="caution">
    <text evidence="2">The sequence shown here is derived from an EMBL/GenBank/DDBJ whole genome shotgun (WGS) entry which is preliminary data.</text>
</comment>
<evidence type="ECO:0000259" key="1">
    <source>
        <dbReference type="Pfam" id="PF17973"/>
    </source>
</evidence>
<feature type="domain" description="Bacterial alpha-2-macroglobulin MG10" evidence="1">
    <location>
        <begin position="255"/>
        <end position="372"/>
    </location>
</feature>
<dbReference type="EMBL" id="NFZW01000012">
    <property type="protein sequence ID" value="RFA35403.1"/>
    <property type="molecule type" value="Genomic_DNA"/>
</dbReference>
<proteinExistence type="predicted"/>
<reference evidence="3" key="1">
    <citation type="submission" date="2017-05" db="EMBL/GenBank/DDBJ databases">
        <authorList>
            <person name="Sharma S."/>
            <person name="Sidhu C."/>
            <person name="Pinnaka A.K."/>
        </authorList>
    </citation>
    <scope>NUCLEOTIDE SEQUENCE [LARGE SCALE GENOMIC DNA]</scope>
    <source>
        <strain evidence="3">AK93</strain>
    </source>
</reference>
<dbReference type="InterPro" id="IPR041246">
    <property type="entry name" value="Bact_MG10"/>
</dbReference>
<evidence type="ECO:0000313" key="2">
    <source>
        <dbReference type="EMBL" id="RFA35403.1"/>
    </source>
</evidence>
<dbReference type="AlphaFoldDB" id="A0A3E0WT84"/>
<name>A0A3E0WT84_9GAMM</name>
<sequence length="389" mass="42980">MAWQRGSHDWVSSYIGHFMLEASRLGYAVPPQVLEQWREYQAAQARGYLAGNDQGRLAHAYRLYTLARAQQPEMAAMNRLRENAALDGVARWQLAAAYLQVGLPDAAADLIGSMPRPPAAYEEPGATFASTLRDEALLLPVLRGLERNDEAAALAERMADGLASRQWYSTHSLAWALSSLAQHYGVAETERFAFAWRQGKSKWQQEESDQPLLQWALAPEPGPVAVRNDTEQPLFVVLSNTGVPAAGEETARSAGLTLSAQFVDREGKPVAVERLQQGRDVHVQVQVVNRSGRRQENIALTQIFPSGWQINNARLAGADEGEIVDYQDIRDDRVLSYFGLEADEAISLTVSVNASFAGRFYLPGWQVEAMYDAAVHASTEGRWVEVVAD</sequence>
<dbReference type="InterPro" id="IPR051802">
    <property type="entry name" value="YfhM-like"/>
</dbReference>
<dbReference type="GO" id="GO:0004866">
    <property type="term" value="F:endopeptidase inhibitor activity"/>
    <property type="evidence" value="ECO:0007669"/>
    <property type="project" value="TreeGrafter"/>
</dbReference>
<keyword evidence="3" id="KW-1185">Reference proteome</keyword>